<comment type="caution">
    <text evidence="3">The sequence shown here is derived from an EMBL/GenBank/DDBJ whole genome shotgun (WGS) entry which is preliminary data.</text>
</comment>
<evidence type="ECO:0000256" key="2">
    <source>
        <dbReference type="SAM" id="Phobius"/>
    </source>
</evidence>
<evidence type="ECO:0000313" key="4">
    <source>
        <dbReference type="Proteomes" id="UP000270343"/>
    </source>
</evidence>
<evidence type="ECO:0000256" key="1">
    <source>
        <dbReference type="SAM" id="MobiDB-lite"/>
    </source>
</evidence>
<dbReference type="Proteomes" id="UP000270343">
    <property type="component" value="Unassembled WGS sequence"/>
</dbReference>
<keyword evidence="2" id="KW-0472">Membrane</keyword>
<dbReference type="EMBL" id="RBAM01000005">
    <property type="protein sequence ID" value="RKN72754.1"/>
    <property type="molecule type" value="Genomic_DNA"/>
</dbReference>
<proteinExistence type="predicted"/>
<organism evidence="3 4">
    <name type="scientific">Streptomyces klenkii</name>
    <dbReference type="NCBI Taxonomy" id="1420899"/>
    <lineage>
        <taxon>Bacteria</taxon>
        <taxon>Bacillati</taxon>
        <taxon>Actinomycetota</taxon>
        <taxon>Actinomycetes</taxon>
        <taxon>Kitasatosporales</taxon>
        <taxon>Streptomycetaceae</taxon>
        <taxon>Streptomyces</taxon>
    </lineage>
</organism>
<keyword evidence="2" id="KW-0812">Transmembrane</keyword>
<sequence>MCYLPHDLPPKSAVYYYFGLWRDDGTSEAIHDVLHWQAREMRKRHEDPTTVVLDSQTVRASTNAPAETTGLDPGKRSPGRKRGFTTDVIGLFIAVIVVAASCTTTFSASPRSTRWQPACPP</sequence>
<gene>
    <name evidence="3" type="ORF">D7231_14925</name>
</gene>
<dbReference type="AlphaFoldDB" id="A0A3B0BK48"/>
<dbReference type="PANTHER" id="PTHR30007:SF0">
    <property type="entry name" value="TRANSPOSASE"/>
    <property type="match status" value="1"/>
</dbReference>
<dbReference type="PANTHER" id="PTHR30007">
    <property type="entry name" value="PHP DOMAIN PROTEIN"/>
    <property type="match status" value="1"/>
</dbReference>
<keyword evidence="4" id="KW-1185">Reference proteome</keyword>
<feature type="transmembrane region" description="Helical" evidence="2">
    <location>
        <begin position="84"/>
        <end position="106"/>
    </location>
</feature>
<feature type="region of interest" description="Disordered" evidence="1">
    <location>
        <begin position="45"/>
        <end position="81"/>
    </location>
</feature>
<name>A0A3B0BK48_9ACTN</name>
<feature type="compositionally biased region" description="Polar residues" evidence="1">
    <location>
        <begin position="52"/>
        <end position="66"/>
    </location>
</feature>
<keyword evidence="2" id="KW-1133">Transmembrane helix</keyword>
<evidence type="ECO:0000313" key="3">
    <source>
        <dbReference type="EMBL" id="RKN72754.1"/>
    </source>
</evidence>
<accession>A0A3B0BK48</accession>
<reference evidence="3 4" key="1">
    <citation type="journal article" date="2015" name="Antonie Van Leeuwenhoek">
        <title>Streptomyces klenkii sp. nov., isolated from deep marine sediment.</title>
        <authorList>
            <person name="Veyisoglu A."/>
            <person name="Sahin N."/>
        </authorList>
    </citation>
    <scope>NUCLEOTIDE SEQUENCE [LARGE SCALE GENOMIC DNA]</scope>
    <source>
        <strain evidence="3 4">KCTC 29202</strain>
    </source>
</reference>
<protein>
    <submittedName>
        <fullName evidence="3">Transposase</fullName>
    </submittedName>
</protein>